<evidence type="ECO:0000313" key="3">
    <source>
        <dbReference type="EMBL" id="SJX61450.1"/>
    </source>
</evidence>
<evidence type="ECO:0000313" key="4">
    <source>
        <dbReference type="Proteomes" id="UP000239563"/>
    </source>
</evidence>
<feature type="coiled-coil region" evidence="1">
    <location>
        <begin position="229"/>
        <end position="277"/>
    </location>
</feature>
<dbReference type="EMBL" id="LT795055">
    <property type="protein sequence ID" value="SJX61450.1"/>
    <property type="molecule type" value="Genomic_DNA"/>
</dbReference>
<feature type="region of interest" description="Disordered" evidence="2">
    <location>
        <begin position="560"/>
        <end position="580"/>
    </location>
</feature>
<feature type="compositionally biased region" description="Low complexity" evidence="2">
    <location>
        <begin position="160"/>
        <end position="184"/>
    </location>
</feature>
<evidence type="ECO:0000256" key="1">
    <source>
        <dbReference type="SAM" id="Coils"/>
    </source>
</evidence>
<dbReference type="AlphaFoldDB" id="A0A2N8U9P5"/>
<reference evidence="3 4" key="1">
    <citation type="submission" date="2017-02" db="EMBL/GenBank/DDBJ databases">
        <authorList>
            <person name="Peterson S.W."/>
        </authorList>
    </citation>
    <scope>NUCLEOTIDE SEQUENCE [LARGE SCALE GENOMIC DNA]</scope>
    <source>
        <strain evidence="3 4">SRS1_H2-8</strain>
    </source>
</reference>
<dbReference type="Proteomes" id="UP000239563">
    <property type="component" value="Chromosome II"/>
</dbReference>
<protein>
    <submittedName>
        <fullName evidence="3">Uncharacterized protein</fullName>
    </submittedName>
</protein>
<feature type="compositionally biased region" description="Low complexity" evidence="2">
    <location>
        <begin position="819"/>
        <end position="836"/>
    </location>
</feature>
<feature type="compositionally biased region" description="Low complexity" evidence="2">
    <location>
        <begin position="617"/>
        <end position="627"/>
    </location>
</feature>
<name>A0A2N8U9P5_9BASI</name>
<proteinExistence type="predicted"/>
<feature type="compositionally biased region" description="Basic residues" evidence="2">
    <location>
        <begin position="72"/>
        <end position="83"/>
    </location>
</feature>
<feature type="compositionally biased region" description="Basic and acidic residues" evidence="2">
    <location>
        <begin position="41"/>
        <end position="53"/>
    </location>
</feature>
<feature type="compositionally biased region" description="Polar residues" evidence="2">
    <location>
        <begin position="563"/>
        <end position="580"/>
    </location>
</feature>
<feature type="region of interest" description="Disordered" evidence="2">
    <location>
        <begin position="595"/>
        <end position="644"/>
    </location>
</feature>
<keyword evidence="1" id="KW-0175">Coiled coil</keyword>
<feature type="region of interest" description="Disordered" evidence="2">
    <location>
        <begin position="153"/>
        <end position="201"/>
    </location>
</feature>
<evidence type="ECO:0000256" key="2">
    <source>
        <dbReference type="SAM" id="MobiDB-lite"/>
    </source>
</evidence>
<organism evidence="3 4">
    <name type="scientific">Sporisorium reilianum f. sp. reilianum</name>
    <dbReference type="NCBI Taxonomy" id="72559"/>
    <lineage>
        <taxon>Eukaryota</taxon>
        <taxon>Fungi</taxon>
        <taxon>Dikarya</taxon>
        <taxon>Basidiomycota</taxon>
        <taxon>Ustilaginomycotina</taxon>
        <taxon>Ustilaginomycetes</taxon>
        <taxon>Ustilaginales</taxon>
        <taxon>Ustilaginaceae</taxon>
        <taxon>Sporisorium</taxon>
    </lineage>
</organism>
<accession>A0A2N8U9P5</accession>
<feature type="region of interest" description="Disordered" evidence="2">
    <location>
        <begin position="1"/>
        <end position="109"/>
    </location>
</feature>
<feature type="region of interest" description="Disordered" evidence="2">
    <location>
        <begin position="817"/>
        <end position="836"/>
    </location>
</feature>
<sequence>MNRKALAPAPSSVINAAPNMLRTHSRTASHGGSGTYTEMRAQIRKERENEKLQRSHHPAPSASSRDLDPHPRKQIHVSAHSHSHLSLSTSDQKVGHLPTSDDDPADDISKSYLRVLPPTSYAMSADNVSNMSATSSQISSASSNTGIVRKRSQNVTMQDQQQAQPPQSASQVSIHAMQQQQQQQHHARHESASALSSLHSPIESPEQTIGIDALQAAFSAKYYELANKCKNWEKYAAKLRAQLGVLEAENRVLKEQNSQLESDNLQLQAILRREEKTRTQLQGRMSSLEDCLSQRSASTVNLSAQYRAVELLDYDHLSIPSAPSSAEKNSDNAAAFRHTPYCSSNLHVEDRSELRPQPMPALANGAAGIVQSTTVAQYSELDTARAQAQASQGMPSLDAMQSKWDSPNHCAAVPSPARVQSAVESAFNVEGRSSRLGNRPDVQPSQVAHQRSGTVGAFGMMGPRVGSVLGAHRGHTLTSQALAQQEAIEAIARPASAQRFHGTYLESNVSTTAASIVASTGVTKAALQSKRRSTVSGDRGPSLSLAQIVKGALTASGVVAAGPSQSQSNHTSPNDKAMTSSDYLQECVEKRREAMRSSFNAQQKGMTPAHGQGAGGASRPASRAASRLSTQSGTRSRSRAGSVHDAIPVAVEDVFCNPRTFHAHSSEPSPELMTEQLAATSLDPHADIAAASQRLMPATDTQPQAVKLMTRQELSVASSPSSLMAVSPAKEQHEEHISFERKLYMRFQEELDAEEFTKFERCIQRYDFLDIPLEGNKGLITRVKRLLLVSDPDLRSKPEKLRVRQYLARDFEKMAKNFSQAQGSQQQQQQQQPPSS</sequence>
<gene>
    <name evidence="3" type="ORF">SRS1_10515</name>
</gene>